<dbReference type="InterPro" id="IPR002048">
    <property type="entry name" value="EF_hand_dom"/>
</dbReference>
<dbReference type="FunFam" id="1.20.58.60:FF:000014">
    <property type="entry name" value="microtubule-actin cross-linking factor 1"/>
    <property type="match status" value="1"/>
</dbReference>
<dbReference type="FunFam" id="1.20.58.60:FF:000010">
    <property type="entry name" value="plectin isoform X2"/>
    <property type="match status" value="1"/>
</dbReference>
<comment type="subcellular location">
    <subcellularLocation>
        <location evidence="1">Cell membrane</location>
    </subcellularLocation>
    <subcellularLocation>
        <location evidence="3">Cell projection</location>
    </subcellularLocation>
    <subcellularLocation>
        <location evidence="2">Cytoplasm</location>
        <location evidence="2">Cytoskeleton</location>
    </subcellularLocation>
    <subcellularLocation>
        <location evidence="21">Endomembrane system</location>
        <topology evidence="21">Single-pass type IV membrane protein</topology>
        <orientation evidence="21">Cytoplasmic side</orientation>
    </subcellularLocation>
    <subcellularLocation>
        <location evidence="4">Nucleus membrane</location>
        <topology evidence="4">Single-pass membrane protein</topology>
        <orientation evidence="4">Cytoplasmic side</orientation>
    </subcellularLocation>
    <subcellularLocation>
        <location evidence="22">Nucleus membrane</location>
        <topology evidence="22">Single-pass type IV membrane protein</topology>
    </subcellularLocation>
</comment>
<feature type="compositionally biased region" description="Polar residues" evidence="25">
    <location>
        <begin position="7513"/>
        <end position="7522"/>
    </location>
</feature>
<dbReference type="GO" id="GO:0045110">
    <property type="term" value="P:intermediate filament bundle assembly"/>
    <property type="evidence" value="ECO:0007669"/>
    <property type="project" value="TreeGrafter"/>
</dbReference>
<dbReference type="Pfam" id="PF21097">
    <property type="entry name" value="SR_plectin_7"/>
    <property type="match status" value="1"/>
</dbReference>
<evidence type="ECO:0000256" key="17">
    <source>
        <dbReference type="ARBA" id="ARBA00023203"/>
    </source>
</evidence>
<evidence type="ECO:0000256" key="12">
    <source>
        <dbReference type="ARBA" id="ARBA00022737"/>
    </source>
</evidence>
<feature type="domain" description="Calponin-homology (CH)" evidence="27">
    <location>
        <begin position="119"/>
        <end position="222"/>
    </location>
</feature>
<feature type="compositionally biased region" description="Low complexity" evidence="25">
    <location>
        <begin position="7470"/>
        <end position="7498"/>
    </location>
</feature>
<dbReference type="GO" id="GO:0003779">
    <property type="term" value="F:actin binding"/>
    <property type="evidence" value="ECO:0007669"/>
    <property type="project" value="UniProtKB-KW"/>
</dbReference>
<dbReference type="Pfam" id="PF00681">
    <property type="entry name" value="Plectin"/>
    <property type="match status" value="8"/>
</dbReference>
<dbReference type="FunFam" id="1.20.58.60:FF:000544">
    <property type="entry name" value="Microtubule actin crosslinking factor 1a"/>
    <property type="match status" value="1"/>
</dbReference>
<feature type="domain" description="GAR" evidence="29">
    <location>
        <begin position="7356"/>
        <end position="7434"/>
    </location>
</feature>
<dbReference type="GO" id="GO:0005509">
    <property type="term" value="F:calcium ion binding"/>
    <property type="evidence" value="ECO:0007669"/>
    <property type="project" value="InterPro"/>
</dbReference>
<feature type="compositionally biased region" description="Basic and acidic residues" evidence="25">
    <location>
        <begin position="3704"/>
        <end position="3714"/>
    </location>
</feature>
<keyword evidence="15 24" id="KW-0175">Coiled coil</keyword>
<dbReference type="InterPro" id="IPR001589">
    <property type="entry name" value="Actinin_actin-bd_CS"/>
</dbReference>
<keyword evidence="18" id="KW-0206">Cytoskeleton</keyword>
<dbReference type="InterPro" id="IPR035915">
    <property type="entry name" value="Plakin_repeat_sf"/>
</dbReference>
<feature type="region of interest" description="Disordered" evidence="25">
    <location>
        <begin position="2386"/>
        <end position="2418"/>
    </location>
</feature>
<evidence type="ECO:0000256" key="8">
    <source>
        <dbReference type="ARBA" id="ARBA00022553"/>
    </source>
</evidence>
<feature type="compositionally biased region" description="Basic and acidic residues" evidence="25">
    <location>
        <begin position="3577"/>
        <end position="3587"/>
    </location>
</feature>
<dbReference type="GO" id="GO:0031965">
    <property type="term" value="C:nuclear membrane"/>
    <property type="evidence" value="ECO:0007669"/>
    <property type="project" value="UniProtKB-SubCell"/>
</dbReference>
<evidence type="ECO:0000256" key="23">
    <source>
        <dbReference type="PROSITE-ProRule" id="PRU00192"/>
    </source>
</evidence>
<keyword evidence="8" id="KW-0597">Phosphoprotein</keyword>
<keyword evidence="14" id="KW-1133">Transmembrane helix</keyword>
<evidence type="ECO:0000313" key="30">
    <source>
        <dbReference type="Ensembl" id="ENSCCRP00020097115.1"/>
    </source>
</evidence>
<keyword evidence="20" id="KW-0966">Cell projection</keyword>
<dbReference type="InterPro" id="IPR001715">
    <property type="entry name" value="CH_dom"/>
</dbReference>
<evidence type="ECO:0000259" key="28">
    <source>
        <dbReference type="PROSITE" id="PS50222"/>
    </source>
</evidence>
<dbReference type="Gene3D" id="1.10.238.10">
    <property type="entry name" value="EF-hand"/>
    <property type="match status" value="1"/>
</dbReference>
<feature type="compositionally biased region" description="Basic and acidic residues" evidence="25">
    <location>
        <begin position="3341"/>
        <end position="3362"/>
    </location>
</feature>
<dbReference type="InterPro" id="IPR001452">
    <property type="entry name" value="SH3_domain"/>
</dbReference>
<dbReference type="InterPro" id="IPR036872">
    <property type="entry name" value="CH_dom_sf"/>
</dbReference>
<dbReference type="InterPro" id="IPR049538">
    <property type="entry name" value="PCN-like_spectrin-like_rpt"/>
</dbReference>
<evidence type="ECO:0000256" key="1">
    <source>
        <dbReference type="ARBA" id="ARBA00004236"/>
    </source>
</evidence>
<feature type="compositionally biased region" description="Basic residues" evidence="25">
    <location>
        <begin position="3380"/>
        <end position="3391"/>
    </location>
</feature>
<dbReference type="FunFam" id="1.20.58.60:FF:000021">
    <property type="entry name" value="Microtubule-actin cross-linking factor 1"/>
    <property type="match status" value="1"/>
</dbReference>
<dbReference type="FunFam" id="1.20.58.60:FF:000012">
    <property type="entry name" value="Microtubule-actin cross-linking factor 1"/>
    <property type="match status" value="1"/>
</dbReference>
<dbReference type="SUPFAM" id="SSF75399">
    <property type="entry name" value="Plakin repeat"/>
    <property type="match status" value="5"/>
</dbReference>
<evidence type="ECO:0000256" key="19">
    <source>
        <dbReference type="ARBA" id="ARBA00023242"/>
    </source>
</evidence>
<feature type="compositionally biased region" description="Basic and acidic residues" evidence="25">
    <location>
        <begin position="2281"/>
        <end position="2306"/>
    </location>
</feature>
<dbReference type="Pfam" id="PF13499">
    <property type="entry name" value="EF-hand_7"/>
    <property type="match status" value="1"/>
</dbReference>
<dbReference type="GO" id="GO:0005198">
    <property type="term" value="F:structural molecule activity"/>
    <property type="evidence" value="ECO:0007669"/>
    <property type="project" value="TreeGrafter"/>
</dbReference>
<dbReference type="InterPro" id="IPR003108">
    <property type="entry name" value="GAR_dom"/>
</dbReference>
<dbReference type="Pfam" id="PF00307">
    <property type="entry name" value="CH"/>
    <property type="match status" value="2"/>
</dbReference>
<dbReference type="GO" id="GO:0005886">
    <property type="term" value="C:plasma membrane"/>
    <property type="evidence" value="ECO:0007669"/>
    <property type="project" value="UniProtKB-SubCell"/>
</dbReference>
<evidence type="ECO:0000256" key="2">
    <source>
        <dbReference type="ARBA" id="ARBA00004245"/>
    </source>
</evidence>
<dbReference type="FunFam" id="1.20.58.60:FF:000008">
    <property type="entry name" value="microtubule-actin cross-linking factor 1"/>
    <property type="match status" value="1"/>
</dbReference>
<feature type="region of interest" description="Disordered" evidence="25">
    <location>
        <begin position="2498"/>
        <end position="2528"/>
    </location>
</feature>
<feature type="region of interest" description="Disordered" evidence="25">
    <location>
        <begin position="62"/>
        <end position="103"/>
    </location>
</feature>
<dbReference type="GO" id="GO:0005737">
    <property type="term" value="C:cytoplasm"/>
    <property type="evidence" value="ECO:0007669"/>
    <property type="project" value="UniProtKB-ARBA"/>
</dbReference>
<dbReference type="SMART" id="SM00150">
    <property type="entry name" value="SPEC"/>
    <property type="match status" value="27"/>
</dbReference>
<evidence type="ECO:0000256" key="4">
    <source>
        <dbReference type="ARBA" id="ARBA00004528"/>
    </source>
</evidence>
<dbReference type="Pfam" id="PF02187">
    <property type="entry name" value="GAS2"/>
    <property type="match status" value="1"/>
</dbReference>
<accession>A0A8C2JM90</accession>
<keyword evidence="12" id="KW-0677">Repeat</keyword>
<evidence type="ECO:0000256" key="11">
    <source>
        <dbReference type="ARBA" id="ARBA00022723"/>
    </source>
</evidence>
<dbReference type="Pfam" id="PF21020">
    <property type="entry name" value="Spectrin_4"/>
    <property type="match status" value="1"/>
</dbReference>
<evidence type="ECO:0000259" key="27">
    <source>
        <dbReference type="PROSITE" id="PS50021"/>
    </source>
</evidence>
<dbReference type="GO" id="GO:0042995">
    <property type="term" value="C:cell projection"/>
    <property type="evidence" value="ECO:0007669"/>
    <property type="project" value="UniProtKB-SubCell"/>
</dbReference>
<evidence type="ECO:0000256" key="14">
    <source>
        <dbReference type="ARBA" id="ARBA00022989"/>
    </source>
</evidence>
<feature type="coiled-coil region" evidence="24">
    <location>
        <begin position="1215"/>
        <end position="1318"/>
    </location>
</feature>
<evidence type="ECO:0000256" key="9">
    <source>
        <dbReference type="ARBA" id="ARBA00022692"/>
    </source>
</evidence>
<dbReference type="Gene3D" id="3.30.920.20">
    <property type="entry name" value="Gas2-like domain"/>
    <property type="match status" value="1"/>
</dbReference>
<dbReference type="GO" id="GO:0030054">
    <property type="term" value="C:cell junction"/>
    <property type="evidence" value="ECO:0007669"/>
    <property type="project" value="TreeGrafter"/>
</dbReference>
<dbReference type="InterPro" id="IPR041573">
    <property type="entry name" value="Desmoplakin_Spectrin-like"/>
</dbReference>
<evidence type="ECO:0000256" key="18">
    <source>
        <dbReference type="ARBA" id="ARBA00023212"/>
    </source>
</evidence>
<dbReference type="SMART" id="SM00250">
    <property type="entry name" value="PLEC"/>
    <property type="match status" value="18"/>
</dbReference>
<evidence type="ECO:0000256" key="21">
    <source>
        <dbReference type="ARBA" id="ARBA00060457"/>
    </source>
</evidence>
<dbReference type="CDD" id="cd21188">
    <property type="entry name" value="CH_PLEC-like_rpt1"/>
    <property type="match status" value="1"/>
</dbReference>
<feature type="domain" description="EF-hand" evidence="28">
    <location>
        <begin position="7316"/>
        <end position="7351"/>
    </location>
</feature>
<evidence type="ECO:0000259" key="29">
    <source>
        <dbReference type="PROSITE" id="PS51460"/>
    </source>
</evidence>
<evidence type="ECO:0000313" key="31">
    <source>
        <dbReference type="Proteomes" id="UP000694701"/>
    </source>
</evidence>
<keyword evidence="17" id="KW-0009">Actin-binding</keyword>
<evidence type="ECO:0000256" key="10">
    <source>
        <dbReference type="ARBA" id="ARBA00022701"/>
    </source>
</evidence>
<evidence type="ECO:0000256" key="6">
    <source>
        <dbReference type="ARBA" id="ARBA00022475"/>
    </source>
</evidence>
<evidence type="ECO:0000259" key="26">
    <source>
        <dbReference type="PROSITE" id="PS50002"/>
    </source>
</evidence>
<evidence type="ECO:0000256" key="24">
    <source>
        <dbReference type="SAM" id="Coils"/>
    </source>
</evidence>
<keyword evidence="11" id="KW-0479">Metal-binding</keyword>
<feature type="compositionally biased region" description="Polar residues" evidence="25">
    <location>
        <begin position="3442"/>
        <end position="3463"/>
    </location>
</feature>
<keyword evidence="19" id="KW-0539">Nucleus</keyword>
<dbReference type="GO" id="GO:1990254">
    <property type="term" value="F:keratin filament binding"/>
    <property type="evidence" value="ECO:0007669"/>
    <property type="project" value="TreeGrafter"/>
</dbReference>
<dbReference type="Pfam" id="PF21019">
    <property type="entry name" value="Spectrin_3"/>
    <property type="match status" value="1"/>
</dbReference>
<dbReference type="SMART" id="SM00243">
    <property type="entry name" value="GAS2"/>
    <property type="match status" value="1"/>
</dbReference>
<feature type="compositionally biased region" description="Polar residues" evidence="25">
    <location>
        <begin position="3715"/>
        <end position="3726"/>
    </location>
</feature>
<dbReference type="Pfam" id="PF17902">
    <property type="entry name" value="SH3_10"/>
    <property type="match status" value="1"/>
</dbReference>
<dbReference type="GO" id="GO:0005874">
    <property type="term" value="C:microtubule"/>
    <property type="evidence" value="ECO:0007669"/>
    <property type="project" value="UniProtKB-KW"/>
</dbReference>
<proteinExistence type="predicted"/>
<dbReference type="CDD" id="cd00176">
    <property type="entry name" value="SPEC"/>
    <property type="match status" value="14"/>
</dbReference>
<feature type="compositionally biased region" description="Polar residues" evidence="25">
    <location>
        <begin position="3502"/>
        <end position="3515"/>
    </location>
</feature>
<dbReference type="FunFam" id="3.30.920.20:FF:000001">
    <property type="entry name" value="Microtubule-actin cross-linking factor 1"/>
    <property type="match status" value="1"/>
</dbReference>
<feature type="coiled-coil region" evidence="24">
    <location>
        <begin position="1458"/>
        <end position="1488"/>
    </location>
</feature>
<feature type="coiled-coil region" evidence="24">
    <location>
        <begin position="783"/>
        <end position="810"/>
    </location>
</feature>
<dbReference type="PROSITE" id="PS51460">
    <property type="entry name" value="GAR"/>
    <property type="match status" value="1"/>
</dbReference>
<dbReference type="Gene3D" id="1.20.58.1060">
    <property type="match status" value="1"/>
</dbReference>
<dbReference type="InterPro" id="IPR036534">
    <property type="entry name" value="GAR_dom_sf"/>
</dbReference>
<organism evidence="30 31">
    <name type="scientific">Cyprinus carpio</name>
    <name type="common">Common carp</name>
    <dbReference type="NCBI Taxonomy" id="7962"/>
    <lineage>
        <taxon>Eukaryota</taxon>
        <taxon>Metazoa</taxon>
        <taxon>Chordata</taxon>
        <taxon>Craniata</taxon>
        <taxon>Vertebrata</taxon>
        <taxon>Euteleostomi</taxon>
        <taxon>Actinopterygii</taxon>
        <taxon>Neopterygii</taxon>
        <taxon>Teleostei</taxon>
        <taxon>Ostariophysi</taxon>
        <taxon>Cypriniformes</taxon>
        <taxon>Cyprinidae</taxon>
        <taxon>Cyprininae</taxon>
        <taxon>Cyprinus</taxon>
    </lineage>
</organism>
<name>A0A8C2JM90_CYPCA</name>
<keyword evidence="13" id="KW-0106">Calcium</keyword>
<dbReference type="PROSITE" id="PS00019">
    <property type="entry name" value="ACTININ_1"/>
    <property type="match status" value="1"/>
</dbReference>
<dbReference type="FunFam" id="1.20.58.60:FF:000001">
    <property type="entry name" value="Microtubule-actin cross-linking factor 1"/>
    <property type="match status" value="3"/>
</dbReference>
<feature type="region of interest" description="Disordered" evidence="25">
    <location>
        <begin position="3285"/>
        <end position="3515"/>
    </location>
</feature>
<feature type="coiled-coil region" evidence="24">
    <location>
        <begin position="5146"/>
        <end position="5208"/>
    </location>
</feature>
<feature type="compositionally biased region" description="Low complexity" evidence="25">
    <location>
        <begin position="7541"/>
        <end position="7560"/>
    </location>
</feature>
<dbReference type="SUPFAM" id="SSF47473">
    <property type="entry name" value="EF-hand"/>
    <property type="match status" value="1"/>
</dbReference>
<dbReference type="FunFam" id="1.10.418.10:FF:000099">
    <property type="entry name" value="Nuclear anchorage protein 1"/>
    <property type="match status" value="1"/>
</dbReference>
<feature type="domain" description="EF-hand" evidence="28">
    <location>
        <begin position="7280"/>
        <end position="7315"/>
    </location>
</feature>
<dbReference type="GO" id="GO:0045095">
    <property type="term" value="C:keratin filament"/>
    <property type="evidence" value="ECO:0007669"/>
    <property type="project" value="TreeGrafter"/>
</dbReference>
<dbReference type="Ensembl" id="ENSCCRT00020106175.1">
    <property type="protein sequence ID" value="ENSCCRP00020097115.1"/>
    <property type="gene ID" value="ENSCCRG00020040901.1"/>
</dbReference>
<dbReference type="GO" id="GO:0042060">
    <property type="term" value="P:wound healing"/>
    <property type="evidence" value="ECO:0007669"/>
    <property type="project" value="TreeGrafter"/>
</dbReference>
<evidence type="ECO:0000256" key="16">
    <source>
        <dbReference type="ARBA" id="ARBA00023136"/>
    </source>
</evidence>
<keyword evidence="10" id="KW-0493">Microtubule</keyword>
<keyword evidence="9" id="KW-0812">Transmembrane</keyword>
<dbReference type="SUPFAM" id="SSF143575">
    <property type="entry name" value="GAS2 domain-like"/>
    <property type="match status" value="1"/>
</dbReference>
<dbReference type="Gene3D" id="2.30.30.40">
    <property type="entry name" value="SH3 Domains"/>
    <property type="match status" value="1"/>
</dbReference>
<evidence type="ECO:0000256" key="7">
    <source>
        <dbReference type="ARBA" id="ARBA00022490"/>
    </source>
</evidence>
<keyword evidence="16" id="KW-0472">Membrane</keyword>
<dbReference type="SUPFAM" id="SSF46966">
    <property type="entry name" value="Spectrin repeat"/>
    <property type="match status" value="23"/>
</dbReference>
<dbReference type="Proteomes" id="UP000694701">
    <property type="component" value="Unplaced"/>
</dbReference>
<dbReference type="PROSITE" id="PS50002">
    <property type="entry name" value="SH3"/>
    <property type="match status" value="1"/>
</dbReference>
<protein>
    <submittedName>
        <fullName evidence="30">Microtubule actin crosslinking factor 1</fullName>
    </submittedName>
</protein>
<dbReference type="PROSITE" id="PS00018">
    <property type="entry name" value="EF_HAND_1"/>
    <property type="match status" value="2"/>
</dbReference>
<dbReference type="SMART" id="SM00033">
    <property type="entry name" value="CH"/>
    <property type="match status" value="2"/>
</dbReference>
<dbReference type="PROSITE" id="PS50021">
    <property type="entry name" value="CH"/>
    <property type="match status" value="2"/>
</dbReference>
<feature type="region of interest" description="Disordered" evidence="25">
    <location>
        <begin position="3641"/>
        <end position="3726"/>
    </location>
</feature>
<dbReference type="CDD" id="cd00051">
    <property type="entry name" value="EFh"/>
    <property type="match status" value="1"/>
</dbReference>
<dbReference type="InterPro" id="IPR011992">
    <property type="entry name" value="EF-hand-dom_pair"/>
</dbReference>
<dbReference type="PROSITE" id="PS00020">
    <property type="entry name" value="ACTININ_2"/>
    <property type="match status" value="1"/>
</dbReference>
<sequence>VLPLFFIIIIIEVSQRCSPDLQKHLSSSLLLSFCCRPSGEMSSSDEESLSERSCVSERSFRSERSGGSLSPCAHSTAGSKGDTLPWNLSKHERRKRKSQDSVLDPAERAVVRVADERDRVQKKTFTKWVNKHLIKVRKHITDLYEDLRDGHNLISLLEVLSGVTLPREKGRMRFHRLQNVQIALDFLKQRQVKLVNIRNDDITDGNPKLTLGLIWTIILHFQISEIYVSGESGDLTAKEKLLIWSKQATEGYPGLRCANFSSSWSNGHLFNALLHRYRPDLIDMEVVAQQSNRENLEQAFEIAESLGVTRLLDAEDVDVPSPDEKSVITYVSSIYDAFPKIPEGGEGIAAHEVDQRWTEYQSGFSSLLQWTRQHTALMANRSFPHNPVELKALYNEYVHFKETEIPAKEREKSHIEHLYKLLEAWIEFGRIKLPQGLHPNDLEEEWGKLILEMLEREKALRPAVERLELLLQKANKIQNMAVDCEEKLTLAKNTLQADMSQLENGQPVRCENELGMYLQDCEALIRQLHLDLQVLRDEKYYQVEQLAFSTCFSFMIVRSFLSCRVSCLQEELVSLRLHCASVYRKGHFSTGGLLGEHAIQKGSSGGLATLGAQTLLGAVGAAASLLRRPMSRADLVAMSSSEDEGSLRFIYELLGWVEETQDLLLRAEWGSDLPSVEQHLQDHHIIHKAVEDLLNSLKEARNYESRVSPNLRSSYSETLSKLENQYCKLLEHSSWRLRCLESLRTFVSHCTEELIWLNEREEEELAFDWSDSNTNMAAKREQYADMRSELEVKQEVMRSLQETADQLCQENHPAKQTVEAYSAALQTQWQWIKELCICVEQHLKDNTAYFQFTSDARDCESYLRQLQDTIKRQYTCDKNSRLGRLEDLLQDSMEEKEQLIEYRSTVASLVGRAKSVVQLRPRSADSNLGTTTPIRAICDYRQIEITISKGEECVLEDNSQRTKWKVISSTGNEAMVPSVCFTIPPPNQEAIDTASRMEQMYQNVMSLWHQLHVNMKSVVSWHYLHKDIRNIASWSLDTMRLQAPAERQQALDNLEAHLSDFLTDSRESSLFTPTERRELEREAENCREHCQTLLVSLETVEKDELASRAYLSELQSIKSHLEDAESRLMRGMQTPHPSTISGDVYLLMGSQKLQQDLKGLQSDLGEVSRRCVSFFEEKPSSSSVPVLRSELNLAVEHIEKLNSLSSVYLQKLKTVDVLMRSLQAAESQVKKYESRLSEEDIVPADTAAIQALGEQLNKWHSELEEQNNIFESLSLEVQQAREVGNQLNQLHPDRSPELDRYQEKAQQLTERWSGVRRQLETRQADLEMLGSVLQQYKEGHSSLIRWIEETTEKQENTQPEQTDSRALSEQLAQQTALVAEIEQNQVKLDECQTHSKQYCAAVKDYELQLMTFRAFVESTQKSPVKRRRMHSSSDVITQEFMDLRTRYTALVTLTTQHVKYINDALRRLEEEEKELEEERQARVGQVSELLGWVKGLQERAGRSAEPSLAAQQVNFGCCLLEYYLFLNTQQTVVYQSTLSRLYVLSGFENTVSGQEIIAGVIDLGTMETFPIFQAAQHGLIDQDTCHVLLEAQVVMGGLFQPDSPDKLSLDKSLSSGLIDKHTYQSLEELEHALGLVNTVKFAEGQDLPVAIAMKEGVIKELVGLRILELQISTGSLKSGSSGEMVSLDNAREKGLLSPDLCQKLQSCLHRRELIDPNTAEKLSLVDFQQRCVLNQEKGLRLFPVKQKQGGTVCLCSGRKVGIFRAVQEGLIDRHVTVRLLEAQLFAGGITDPRSGHRLTVNEAVRHGLMDQDLACTLMTRQLETGGIIDPVSGERLELDEAIKRDLLSPRIALRVLESLQSFMAIMWPESGELLPVSEALQQGVVNRELAAKALRKRHSVGAVYLPESGQVVPLHQAEKILKPQAVEILKHIQVQDVLPHVSPSSSLYMKRLSSGSAYSSSPPASHADINYDFSIMEEGRSDEQVQNHLLSQVMTHSYINAHSGERLVLLEPELVELICRDIKTANLARPVQLQISDNVRVMLDSKAMSGTEEEKNEELKISQHEIACRDSYMEETVEMAGEDLAPLMVTNRTLKEPLHKVVLQEKVLSSEEYEQPKIKGKIDCKITDIGEAVERTEDLAPLTKTNITELSNEEIQQEKVLSSRDYVEPKIKKDEIGGSNINVGESIGLAEQDVPHLASKDRPFIVRSHKENLQEKVLSPGIHEKPKFLKGKIAWTNTDIGETVERAEEDLAPLTGTARDLIVPLHKENLQEKVLSSGQYKEPKIKKDETSSKETNIGEKKERPEEDVAALTGSEITFIEPTHEVVWQEKVRSSGEYEEPIIIKGKIAYKITGMGAMIERAEEDVAPLTDAGRAFVEPLNKDNLQEKVLSSGQPKIKKDETSSKETNIGETKEKPEEDVAALTGSEITFIEPTHEVVWQEKVRSSGEYEEPIIIKGKIAYKITGMGEMIERAEEDVAPLTDAGRAFVEPLNKDNLQEKVLSSGQPKIKKDETSSKETNIGETKEKPEEDVAALTGSEITFIESTHEVVWQEKVRSSGEYEEPIIIKGKIAYKITGVRQYDQLNVNPDDAKTAKQSDEPKKIVEHKENKRIFEQPGKDKKLYPLEIKTLSVELSDDDVKLESMALELQQRGLVTVGGQKVLLDEAVAQGLLPGHTAIKLMEKAGLFGGFLDINACKSLSVEDVMQEGLLDEDLMACVLHSEKILAGVIDVEHGRHCSIRDAAEAGLLDSDTAARLLEAQVVSGGIVDLRRDKKLSVTLAANFGLIEEGRKEKLLALEKSCRGKCSDPNAVQTKLALQLQMKGVVDPKTKNAVPLEQALQSGLIGQNEAQTILCQQVAEGGIVHPGSGVRLAVVDALQLGLIDHTVAPKLMELEKEFKGQEPRSLDQNTSLLQASTGSIYDDASKSRITLSEAVSKGLLAAETANKAMDSSNVKSGLLDPHKACIVSYSELINQGKIDIEKRQRFLEVRPFRGVPHKQTDEMMTLPQAIKTGQIDPIPAVRVLQSQADTGGIINIYNGERLPLPEAINKGLVDKDMAKCIATNQLLKGGLLNPASGQKVSSITEAIEYGLVSTEMAAELQHSMGLVDEHEKKSSKISASSMKATSSSFVPEMISEHVSPNKMSLEKGLLSIPSPPSSYLTEAEIKDADLRKKEELESFDIRPDLESKEEFVDAVIQDSNDTSLKVLTEFTLKAEKRLQEAIEEIKPTESEHIKSQPIQIPEQPEEMSDFKWQKLEVENSTALLDHTTEMEIKRQTVNVSAVTTAILSESSDNSKEQVPSTEQTTGETEIQRQTVSEPAISEVSFSDTDDGLQNKEQTPSIEQIEGHSFKLEKDQSKPEKIKDSQETGLDPYASTTTRPVKVSGKKKGRGKNGKQAKMESDVKLQVSETSARISPIEKAEVDGQDGFTTNQKRIMKDDKEKLVAVQQSETTHGSGSTAPLTGSDETVQGRDLEIGDDRTENETKTPKCDTDHETNEKQKEKTQKSVTTYMAKTDQSQEAVVVSKDLGTEVSEKKRKKKSKSKKVKQVCIVETEGVEKIDDETEKEHKMVIHEVQPQSNQSDEKESMKQLEKASQAMAQKEILLMKAKESILRKVFERGVSEKQAAEELEAMRQVASIGEYRITTQEETVVEKTSTKPPQSKKKDNKLHQTGQEMNERVERSVPNIAENPLPGSDIDPCSSAKAQLQKPEEDQHDKHTNTGLSGDDMNQNIPSMKTSDDTVDINQKELVLTQNLEDPVIEVTLPSSTAVTDSREIAKSVPLKCVFDIPVMKDSKALLSSEVCTPLQNTKTAVKEASSEVHQERTKEPPFSDYEATDELSIQKVSGLPLMEVISESDTKQKEKVEEYAEALVERQAGAIQMSTEQKNISSDGILYSFYSTHIYISSYSDGIFFTLILFFPLQMLQNSLSARSNEVSNVAFNIQVFISEHAQDLLPDQSRHLLGQLEQLQRVFHQAVGLNHARAEALSAQQARENERMMKEQKEKEEKMEKEKQTTRDREVCKQKNKCLCCQIKNKNIQFLSSSHFILFNLSTQEKIDTLLRELSSLDDSKRRSLGYTVTDTPSSGPPENALNSHSDMLQTELQQLQAQQAHLQQVAQSVHSLLEQPDSSVPPEEKQRLRAKLEQLQSQHQERLQNCQDRLRLTDALRDEFAKFVQEHGNLGTWLDQSEQELRTLGEGETDAKGLKDRIEEHKKLAEDVICHKADLRFVTISGQKVLDSIQGALEKVGSTDPALEETRHLVSGKLQDATQRYSSLHSKVELGTRLSGLLERFQHYQDEAGSLGSWLSTQEQNQSVFKPSGEQTDTQTLQHTLSTVQLAERSVQLEKVKRAGNELVSTQESPTLKNADINNLTDTLEKRFETLSNSVSVRAEQLQTAVAQSVSVQEGLKALLAWLDGLPLSPGAVQPTAQAVQDALTQNQKLRQELLSRQGSVDATLDSVSKLLKSADASTASGLQGALQDLSQHYTAAQAKQTTRETELRGLLPKLESFERQSADLRSFTQSRERALSPVGQPDCSVDDYKQTIEVRELELHILFFTAEWILLQSKSNPQLMYHCLKNSTNMMQFYNYVALSLACWDCTYVNISSLLPSDLTEIQVAVADVNCKYEQLGSDLRERKGRQEASLDLRQKARQGTEALIQWLSPREQSLAQGQTTSPSRPEAVRAQAQETKCSLCRHFLNLLCFSIFINTFRFRILLSLLDSRWTKANQTAAHRQTELEACADRLGSFAAAASQLGPWLREKELMMSVLGPLSIDPNMLNTQKQQVQFMLREFETRQPQFDQLSRAAEGILSPSGDDGSRDGQDLEEVRQELADISQQWEGLTSRLTGRSQQIDQAQGTSERYLALLRELSQSVTDLSERLDAQASLSAQPDALRRRLQETGEIRAELEQRRGQLAQAEQLCAELSTIVAELYLRDELHKRLESVSGPLKNLEERAADGLSQLQAALSSTQQFQQMFDELRSWLDGQAGNHTAGASEALPCQADALKSLLAQQEDLQRAIAQQRGSYELIQAEGASLLASLPAGDERLALQTRLNILRQDWEGMNQQTSNKHSRIKETLSRAELYQQHRNELVPWVAECEEREAEIHPSLDPATLDEALQKARQLSLDLDRRRPLLESLNTAADQLLEQSCTGEEEVRDEKAQLNRRIDGLSERLQGRTAQLEELGSRLKEFEDGRLAVERRLEAAKHQIEVQEALGPQACSNKSLERLRSQQELLNSVQPQVVYLRNLAQGLLQDAPEISRAGEDGGQRLLQQARDTEKDFIYLHVSLLFPPQTEQCCSSLESRLQGVGEVQSRVRDVFSRLSDLDDELDSLSPVGRDADSLASQADAVRGFLSRLDALRAELEIHGGECTTMLRREGSSPDLLALRRETEALSRQAGKLAERGQNRLALIEAAEERVKEFYGRLADLQELLGRAEGALNTQAVVGTEVEVIKQQLQEFKVGKELIDSIQPKLQHVNAVGQGLIQSAAKHTDTQALEHDLETTNLCWNSLNKRVAERIAQLQEALLHCGKFQDALEPLLSWLSDTEELIANQKPPSVEYRVVKAQIQEQKLLQRLLDDRRGTVEMIRAEGERIAATAETQDRDKIQKQLKSLGERWTNLLEKASARQQQLEELQVLALQFHEAVEPLGEWLSATERRLSSAEPMGTQTSKITQQIVRHKVSSRENGVNHLETLSQSLHPLSCAADRDWLGERVAAVRNGHTELRDWCSRREVMLEQALANAQLFGEEEVEVLNWLAEVAQRLAEVSVQSYQPELLEQQHKHTLALNEEIISRKKTVDQAIKNGQALLKQTTGEEVLLIQEKLDGIKSRYAEMTAGSSKALRTLEQALQLATRFASSHDDISQWLDSVEAELNNIESDTTPAYQDRQRELKCVSAEKRLVLDTVNEVGSALLDLVPWRAREGLDRLVADANQRYRQAEETITQRVQLVQAAIQRSQQYEEAVDAELAWVGETERKLASLGPLSLEPDVTVAQLQVQRAFNIDIIRHKDTVDQLLKTQEEILESCSEQQREALKVKTDSLSARYEAVNQSHAERFSALEQAQVLVARFWETYEELEPWLGETETLITQLPPPAIDTEALRQQQDQMRLLRESIAEHKPHIDKMLKIGPQLAELSAQEGATVRQRYNEAERRYLGIKEEVKGRATALDEAVSQSVQFHDKMDPLLETLEGAVQRLRQPPPVAAEVEKIREQLAEHRATGLELDKLLPSFSALCARGEELISRAPHDDPAAQAVHSRLLRLRSLWDEIRQRAEEREGKLQDVLDLAGKFWADMAALLSTLRDSQDIVKDLEDPGVDPSLIKQQIEAAEAIKAETDGLREELEIVQTLGADLIFACGETEKPEVKKTIDEMNAAWEGLNRTWRERMERLEEAMTASVQYQDALQGMFDYLDNAVIKLCDMPAVGTDLSTVKQQIEELKQYKVEVYQQQIDMEKLSHQGELLLRKVSDQTDRDMIQEPLTELRHLWDNLVDKITIRQHKLEGALLALGQFQHALSELQSWLSHTHATLDTQRPISSDPKAIEIELAKHHVLRNDVLSHRATVETVNSAGSELLESSPGDEINHLRDQLDELNRSWKNLLLKTDERQKLLEAALQQAEGFHGELEEFLQWLRRTESQLSAAKPTGGLPETAREQLQQHMVYKMSSPLVHSLDIQPLSNILLLECLSLCVCLFPQGKLEEAVSLATGFQTSLQDTINWLTQSEQTLNMAQPPSLILDTVLFQIDEHKVFVNEVNTHREQVLALEKAGSQLRFASLKQDVVLIKNLLLSVQARWDKLVQRSLDRGRHLDEARKRAKQFHEAWRKLTDWLEEAESRLDSELEISNEPDKIKIQLAKHKDFQKSLGSKQPVYDTTVRSGKAMRDKATLSADTQKLDNLLGEVRDKWDTVCGKSVERQHKLEEALLFSGQFAEALQAIVDWLYRVEPQLAEDQPVHGDLDLVSNLMDSHKVFQKELGKRTSSVQALKRSARELMETGRDDTAWVKVQVQELSNRWETVCALSVSKQTRLQQALKQAEEFRTAVQMLLEWLSEAEQTLRFRGILPEEAETLQALLHTHRDFMQTVEEKRVDVNKAAGMGEAILAVCHPDCITTIKHWITIIRARFEEVLTWAKQHEQRLETALTELLNNATLLEELLSWLQWAETTLVQRDTEPLPQDITQLKTLISEHQMFMEEMTRKQPDVDKVTKTYKRKPAEHPSSLSDRRGSRKRLYPYQHTYLQVTSGNPRLTQLCSRWQQVWLLALDRQRKLNDALDRLEELKEFANFDFDVWRKKYMRWMNHKKSRVMDFFRRIDKDQDGKITRQEFIDGILASKFPTSKLEMTAVADIFDRDCDGYIDYYEFVAALHPNKDAYRPTTDADKIEDEVTRQVAQCKCAKRFQVEQIGENKYRFFLGNQFGDSQQLRLVRILRSTVMVRVGGGWMALDEFLVKNDPCRARGRTNLELREKFILPEGATQGLAAFRSRGRRSKPSSRTASPTRSSSSASHSAHSCASLPSAPATPTGGSTSKLKRPTFHSSRGSLTGENGGTPTAAKPGRSDTKRTPSSTSGPASRAGSRAGSRASSRRGSDASDTSELMETRSACSDTSDTPRRPGAKPSKIPTISKKAPSPKTPAGKK</sequence>
<dbReference type="FunFam" id="1.20.58.60:FF:000009">
    <property type="entry name" value="dystonin isoform X1"/>
    <property type="match status" value="1"/>
</dbReference>
<dbReference type="PANTHER" id="PTHR23169">
    <property type="entry name" value="ENVOPLAKIN"/>
    <property type="match status" value="1"/>
</dbReference>
<dbReference type="FunFam" id="1.10.418.10:FF:000017">
    <property type="entry name" value="Microtubule-actin cross-linking factor 1"/>
    <property type="match status" value="1"/>
</dbReference>
<dbReference type="FunFam" id="1.10.238.10:FF:000013">
    <property type="entry name" value="Microtubule-actin cross-linking factor 1"/>
    <property type="match status" value="1"/>
</dbReference>
<feature type="region of interest" description="Disordered" evidence="25">
    <location>
        <begin position="2280"/>
        <end position="2307"/>
    </location>
</feature>
<dbReference type="InterPro" id="IPR002017">
    <property type="entry name" value="Spectrin_repeat"/>
</dbReference>
<keyword evidence="5 23" id="KW-0728">SH3 domain</keyword>
<dbReference type="Gene3D" id="3.90.1290.10">
    <property type="entry name" value="Plakin repeat"/>
    <property type="match status" value="5"/>
</dbReference>
<dbReference type="FunFam" id="1.20.58.60:FF:000488">
    <property type="entry name" value="Microtubule actin crosslinking factor 1a"/>
    <property type="match status" value="1"/>
</dbReference>
<feature type="region of interest" description="Disordered" evidence="25">
    <location>
        <begin position="3989"/>
        <end position="4008"/>
    </location>
</feature>
<keyword evidence="7" id="KW-0963">Cytoplasm</keyword>
<dbReference type="Pfam" id="PF18373">
    <property type="entry name" value="Spectrin_2"/>
    <property type="match status" value="1"/>
</dbReference>
<reference evidence="30" key="1">
    <citation type="submission" date="2025-08" db="UniProtKB">
        <authorList>
            <consortium name="Ensembl"/>
        </authorList>
    </citation>
    <scope>IDENTIFICATION</scope>
</reference>
<feature type="compositionally biased region" description="Basic and acidic residues" evidence="25">
    <location>
        <begin position="3464"/>
        <end position="3500"/>
    </location>
</feature>
<evidence type="ECO:0000256" key="22">
    <source>
        <dbReference type="ARBA" id="ARBA00060498"/>
    </source>
</evidence>
<feature type="region of interest" description="Disordered" evidence="25">
    <location>
        <begin position="3567"/>
        <end position="3591"/>
    </location>
</feature>
<dbReference type="Gene3D" id="1.10.418.10">
    <property type="entry name" value="Calponin-like domain"/>
    <property type="match status" value="2"/>
</dbReference>
<dbReference type="InterPro" id="IPR041615">
    <property type="entry name" value="Desmoplakin_SH3"/>
</dbReference>
<evidence type="ECO:0000256" key="25">
    <source>
        <dbReference type="SAM" id="MobiDB-lite"/>
    </source>
</evidence>
<dbReference type="InterPro" id="IPR001101">
    <property type="entry name" value="Plectin_repeat"/>
</dbReference>
<feature type="compositionally biased region" description="Polar residues" evidence="25">
    <location>
        <begin position="3285"/>
        <end position="3313"/>
    </location>
</feature>
<feature type="domain" description="Calponin-homology (CH)" evidence="27">
    <location>
        <begin position="235"/>
        <end position="339"/>
    </location>
</feature>
<dbReference type="SMART" id="SM00054">
    <property type="entry name" value="EFh"/>
    <property type="match status" value="2"/>
</dbReference>
<dbReference type="InterPro" id="IPR043197">
    <property type="entry name" value="Plakin"/>
</dbReference>
<feature type="domain" description="SH3" evidence="26">
    <location>
        <begin position="929"/>
        <end position="986"/>
    </location>
</feature>
<evidence type="ECO:0000256" key="3">
    <source>
        <dbReference type="ARBA" id="ARBA00004316"/>
    </source>
</evidence>
<evidence type="ECO:0000256" key="5">
    <source>
        <dbReference type="ARBA" id="ARBA00022443"/>
    </source>
</evidence>
<feature type="region of interest" description="Disordered" evidence="25">
    <location>
        <begin position="7458"/>
        <end position="7615"/>
    </location>
</feature>
<keyword evidence="6" id="KW-1003">Cell membrane</keyword>
<dbReference type="InterPro" id="IPR018159">
    <property type="entry name" value="Spectrin/alpha-actinin"/>
</dbReference>
<feature type="coiled-coil region" evidence="24">
    <location>
        <begin position="4083"/>
        <end position="4154"/>
    </location>
</feature>
<evidence type="ECO:0000256" key="13">
    <source>
        <dbReference type="ARBA" id="ARBA00022837"/>
    </source>
</evidence>
<dbReference type="PROSITE" id="PS50222">
    <property type="entry name" value="EF_HAND_2"/>
    <property type="match status" value="2"/>
</dbReference>
<dbReference type="InterPro" id="IPR018247">
    <property type="entry name" value="EF_Hand_1_Ca_BS"/>
</dbReference>
<dbReference type="SUPFAM" id="SSF47576">
    <property type="entry name" value="Calponin-homology domain, CH-domain"/>
    <property type="match status" value="1"/>
</dbReference>
<evidence type="ECO:0000256" key="20">
    <source>
        <dbReference type="ARBA" id="ARBA00023273"/>
    </source>
</evidence>
<evidence type="ECO:0000256" key="15">
    <source>
        <dbReference type="ARBA" id="ARBA00023054"/>
    </source>
</evidence>
<dbReference type="FunFam" id="1.20.58.60:FF:000016">
    <property type="entry name" value="Microtubule-actin cross-linking factor 1"/>
    <property type="match status" value="1"/>
</dbReference>
<dbReference type="Pfam" id="PF00435">
    <property type="entry name" value="Spectrin"/>
    <property type="match status" value="16"/>
</dbReference>
<dbReference type="Gene3D" id="1.20.58.60">
    <property type="match status" value="28"/>
</dbReference>
<dbReference type="GO" id="GO:0008017">
    <property type="term" value="F:microtubule binding"/>
    <property type="evidence" value="ECO:0007669"/>
    <property type="project" value="InterPro"/>
</dbReference>
<dbReference type="PANTHER" id="PTHR23169:SF25">
    <property type="entry name" value="MICROTUBULE-ACTIN CROSS-LINKING FACTOR 1, ISOFORMS 1_2_3_4_5"/>
    <property type="match status" value="1"/>
</dbReference>